<keyword evidence="2" id="KW-1185">Reference proteome</keyword>
<name>A0ACB8IP55_CITSI</name>
<protein>
    <submittedName>
        <fullName evidence="1">Protein kinase domain-containing protein</fullName>
    </submittedName>
</protein>
<dbReference type="Proteomes" id="UP000829398">
    <property type="component" value="Chromosome 8"/>
</dbReference>
<reference evidence="2" key="1">
    <citation type="journal article" date="2023" name="Hortic. Res.">
        <title>A chromosome-level phased genome enabling allele-level studies in sweet orange: a case study on citrus Huanglongbing tolerance.</title>
        <authorList>
            <person name="Wu B."/>
            <person name="Yu Q."/>
            <person name="Deng Z."/>
            <person name="Duan Y."/>
            <person name="Luo F."/>
            <person name="Gmitter F. Jr."/>
        </authorList>
    </citation>
    <scope>NUCLEOTIDE SEQUENCE [LARGE SCALE GENOMIC DNA]</scope>
    <source>
        <strain evidence="2">cv. Valencia</strain>
    </source>
</reference>
<accession>A0ACB8IP55</accession>
<sequence>MAILLPDLEPAGVDLLQGQGSAASDYAHQKKKKMHVVSHANYFLDFTNLMWSDSVIYNVPLVVILLLICGRENFQYSALEVKGEDEFGGVYRCKDTDTDETVLLRTVFIRDSSEGVPSSILTKISLLKVMEHPHILRLLDVVNEENRKHVYQVFECAGPDLKTVIKKFPGKIKNPKIVKVLLNQILRGISLYHSIKCIHGRLNPHQVLINMSNYTVKLADVGMVRTKISCSKNKHAEIPSPSYKAPEILLGFPTYSFSADVWSVGCIFAEMVIQKPLIDGTTEFHERSSIFRLMGTPSEETLPGVTTFFKFLDCYAKSEPKALATQLPGLEPAGIDLLQKMLRMDPKERITVNDALEHYYFGDLSLDWILKGGCRGGASYNSGCGSWWSKLQQLTKWSKLAKLVCCSLYVLVVVPVNGHLGDSMAQYCQLCVAPCPV</sequence>
<comment type="caution">
    <text evidence="1">The sequence shown here is derived from an EMBL/GenBank/DDBJ whole genome shotgun (WGS) entry which is preliminary data.</text>
</comment>
<keyword evidence="1" id="KW-0808">Transferase</keyword>
<organism evidence="1 2">
    <name type="scientific">Citrus sinensis</name>
    <name type="common">Sweet orange</name>
    <name type="synonym">Citrus aurantium var. sinensis</name>
    <dbReference type="NCBI Taxonomy" id="2711"/>
    <lineage>
        <taxon>Eukaryota</taxon>
        <taxon>Viridiplantae</taxon>
        <taxon>Streptophyta</taxon>
        <taxon>Embryophyta</taxon>
        <taxon>Tracheophyta</taxon>
        <taxon>Spermatophyta</taxon>
        <taxon>Magnoliopsida</taxon>
        <taxon>eudicotyledons</taxon>
        <taxon>Gunneridae</taxon>
        <taxon>Pentapetalae</taxon>
        <taxon>rosids</taxon>
        <taxon>malvids</taxon>
        <taxon>Sapindales</taxon>
        <taxon>Rutaceae</taxon>
        <taxon>Aurantioideae</taxon>
        <taxon>Citrus</taxon>
    </lineage>
</organism>
<gene>
    <name evidence="1" type="ORF">KPL71_024100</name>
</gene>
<evidence type="ECO:0000313" key="2">
    <source>
        <dbReference type="Proteomes" id="UP000829398"/>
    </source>
</evidence>
<evidence type="ECO:0000313" key="1">
    <source>
        <dbReference type="EMBL" id="KAH9698686.1"/>
    </source>
</evidence>
<proteinExistence type="predicted"/>
<keyword evidence="1" id="KW-0418">Kinase</keyword>
<dbReference type="EMBL" id="CM039177">
    <property type="protein sequence ID" value="KAH9698686.1"/>
    <property type="molecule type" value="Genomic_DNA"/>
</dbReference>